<dbReference type="Proteomes" id="UP000617951">
    <property type="component" value="Unassembled WGS sequence"/>
</dbReference>
<name>A0A926HW48_9FIRM</name>
<comment type="function">
    <text evidence="2">Catalyzes the formation of N(4)-acetylcytidine (ac(4)C) at the wobble position of elongator tRNA(Met), using acetate and ATP as substrates. First activates an acetate ion to form acetyladenylate (Ac-AMP) and then transfers the acetyl group to tRNA to form ac(4)C34.</text>
</comment>
<dbReference type="Pfam" id="PF05636">
    <property type="entry name" value="HIGH_NTase1"/>
    <property type="match status" value="1"/>
</dbReference>
<dbReference type="GO" id="GO:0016879">
    <property type="term" value="F:ligase activity, forming carbon-nitrogen bonds"/>
    <property type="evidence" value="ECO:0007669"/>
    <property type="project" value="UniProtKB-UniRule"/>
</dbReference>
<comment type="similarity">
    <text evidence="2">Belongs to the TmcAL family.</text>
</comment>
<keyword evidence="2" id="KW-0820">tRNA-binding</keyword>
<dbReference type="InterPro" id="IPR014729">
    <property type="entry name" value="Rossmann-like_a/b/a_fold"/>
</dbReference>
<dbReference type="EMBL" id="JACRSS010000001">
    <property type="protein sequence ID" value="MBC8537978.1"/>
    <property type="molecule type" value="Genomic_DNA"/>
</dbReference>
<dbReference type="HAMAP" id="MF_01539">
    <property type="entry name" value="TmcAL"/>
    <property type="match status" value="1"/>
</dbReference>
<evidence type="ECO:0000256" key="2">
    <source>
        <dbReference type="HAMAP-Rule" id="MF_01539"/>
    </source>
</evidence>
<dbReference type="GO" id="GO:0000049">
    <property type="term" value="F:tRNA binding"/>
    <property type="evidence" value="ECO:0007669"/>
    <property type="project" value="UniProtKB-KW"/>
</dbReference>
<sequence length="393" mass="43036">MKISAVIAEYNPLHRGHAYHMAKTRRQTGCDALIVLMSGNFVQRGEPAVFDKWMRARLALRTGADMVIELPVSYACASAERFAMGAVRILNGLHCIDALSFGSEAADLSLLQELAGMLAEEPPVYQAALADALSQGLSFPAARSRAVQAVFPHPEVRDILASPNAILALEYLKALKKTGSAIRPVVIPRRGSQYLAEGLDGEFSSALAIRRALREGREAEAALTEPPEFYPPPVFPDSLSLPLLYALRSAAPGELSQIYGMAEGLENKLAAASKTARNREELLTAMKSRRHPYTRLSRLLLACFFGITTGQIQSIDAQPPYARVLGIRQERRDLLSHLAQHSRIPVITQPREDRLSPGLALDIRASDLYGLLCRPIQPAGRDYTQGLLIEPPR</sequence>
<dbReference type="GO" id="GO:0005737">
    <property type="term" value="C:cytoplasm"/>
    <property type="evidence" value="ECO:0007669"/>
    <property type="project" value="UniProtKB-SubCell"/>
</dbReference>
<accession>A0A926HW48</accession>
<keyword evidence="2" id="KW-0547">Nucleotide-binding</keyword>
<dbReference type="AlphaFoldDB" id="A0A926HW48"/>
<dbReference type="SUPFAM" id="SSF52374">
    <property type="entry name" value="Nucleotidylyl transferase"/>
    <property type="match status" value="1"/>
</dbReference>
<gene>
    <name evidence="2" type="primary">tmcAL</name>
    <name evidence="3" type="ORF">H8693_03380</name>
</gene>
<dbReference type="EC" id="6.3.4.-" evidence="2"/>
<dbReference type="PANTHER" id="PTHR37825:SF1">
    <property type="entry name" value="TRNA(MET) CYTIDINE ACETATE LIGASE"/>
    <property type="match status" value="1"/>
</dbReference>
<evidence type="ECO:0000256" key="1">
    <source>
        <dbReference type="ARBA" id="ARBA00022694"/>
    </source>
</evidence>
<comment type="caution">
    <text evidence="3">The sequence shown here is derived from an EMBL/GenBank/DDBJ whole genome shotgun (WGS) entry which is preliminary data.</text>
</comment>
<feature type="binding site" evidence="2">
    <location>
        <position position="189"/>
    </location>
    <ligand>
        <name>ATP</name>
        <dbReference type="ChEBI" id="CHEBI:30616"/>
    </ligand>
</feature>
<feature type="binding site" evidence="2">
    <location>
        <position position="102"/>
    </location>
    <ligand>
        <name>ATP</name>
        <dbReference type="ChEBI" id="CHEBI:30616"/>
    </ligand>
</feature>
<dbReference type="GO" id="GO:0006400">
    <property type="term" value="P:tRNA modification"/>
    <property type="evidence" value="ECO:0007669"/>
    <property type="project" value="UniProtKB-UniRule"/>
</dbReference>
<dbReference type="PANTHER" id="PTHR37825">
    <property type="entry name" value="TRNA(MET) CYTIDINE ACETATE LIGASE"/>
    <property type="match status" value="1"/>
</dbReference>
<dbReference type="RefSeq" id="WP_249279786.1">
    <property type="nucleotide sequence ID" value="NZ_JACRSS010000001.1"/>
</dbReference>
<keyword evidence="2" id="KW-0963">Cytoplasm</keyword>
<comment type="subcellular location">
    <subcellularLocation>
        <location evidence="2">Cytoplasm</location>
    </subcellularLocation>
</comment>
<feature type="binding site" evidence="2">
    <location>
        <position position="164"/>
    </location>
    <ligand>
        <name>ATP</name>
        <dbReference type="ChEBI" id="CHEBI:30616"/>
    </ligand>
</feature>
<evidence type="ECO:0000313" key="4">
    <source>
        <dbReference type="Proteomes" id="UP000617951"/>
    </source>
</evidence>
<keyword evidence="1 2" id="KW-0819">tRNA processing</keyword>
<dbReference type="InterPro" id="IPR008513">
    <property type="entry name" value="tRNA(Met)_cyd_acetate_ligase"/>
</dbReference>
<evidence type="ECO:0000313" key="3">
    <source>
        <dbReference type="EMBL" id="MBC8537978.1"/>
    </source>
</evidence>
<comment type="caution">
    <text evidence="2">Lacks conserved residue(s) required for the propagation of feature annotation.</text>
</comment>
<feature type="binding site" evidence="2">
    <location>
        <begin position="7"/>
        <end position="20"/>
    </location>
    <ligand>
        <name>ATP</name>
        <dbReference type="ChEBI" id="CHEBI:30616"/>
    </ligand>
</feature>
<dbReference type="GO" id="GO:0005524">
    <property type="term" value="F:ATP binding"/>
    <property type="evidence" value="ECO:0007669"/>
    <property type="project" value="UniProtKB-KW"/>
</dbReference>
<reference evidence="3" key="1">
    <citation type="submission" date="2020-08" db="EMBL/GenBank/DDBJ databases">
        <title>Genome public.</title>
        <authorList>
            <person name="Liu C."/>
            <person name="Sun Q."/>
        </authorList>
    </citation>
    <scope>NUCLEOTIDE SEQUENCE</scope>
    <source>
        <strain evidence="3">NSJ-63</strain>
    </source>
</reference>
<keyword evidence="2" id="KW-0067">ATP-binding</keyword>
<keyword evidence="2" id="KW-0436">Ligase</keyword>
<keyword evidence="4" id="KW-1185">Reference proteome</keyword>
<comment type="catalytic activity">
    <reaction evidence="2">
        <text>cytidine(34) in elongator tRNA(Met) + acetate + ATP = N(4)-acetylcytidine(34) in elongator tRNA(Met) + AMP + diphosphate</text>
        <dbReference type="Rhea" id="RHEA:58144"/>
        <dbReference type="Rhea" id="RHEA-COMP:10693"/>
        <dbReference type="Rhea" id="RHEA-COMP:10694"/>
        <dbReference type="ChEBI" id="CHEBI:30089"/>
        <dbReference type="ChEBI" id="CHEBI:30616"/>
        <dbReference type="ChEBI" id="CHEBI:33019"/>
        <dbReference type="ChEBI" id="CHEBI:74900"/>
        <dbReference type="ChEBI" id="CHEBI:82748"/>
        <dbReference type="ChEBI" id="CHEBI:456215"/>
    </reaction>
</comment>
<protein>
    <recommendedName>
        <fullName evidence="2">tRNA(Met) cytidine acetate ligase</fullName>
        <ecNumber evidence="2">6.3.4.-</ecNumber>
    </recommendedName>
</protein>
<organism evidence="3 4">
    <name type="scientific">Guopingia tenuis</name>
    <dbReference type="NCBI Taxonomy" id="2763656"/>
    <lineage>
        <taxon>Bacteria</taxon>
        <taxon>Bacillati</taxon>
        <taxon>Bacillota</taxon>
        <taxon>Clostridia</taxon>
        <taxon>Christensenellales</taxon>
        <taxon>Christensenellaceae</taxon>
        <taxon>Guopingia</taxon>
    </lineage>
</organism>
<dbReference type="Gene3D" id="3.40.50.620">
    <property type="entry name" value="HUPs"/>
    <property type="match status" value="1"/>
</dbReference>
<proteinExistence type="inferred from homology"/>
<keyword evidence="2" id="KW-0694">RNA-binding</keyword>